<feature type="transmembrane region" description="Helical" evidence="1">
    <location>
        <begin position="94"/>
        <end position="114"/>
    </location>
</feature>
<protein>
    <submittedName>
        <fullName evidence="2">Uncharacterized protein</fullName>
    </submittedName>
</protein>
<evidence type="ECO:0000313" key="2">
    <source>
        <dbReference type="EMBL" id="WOJ93812.1"/>
    </source>
</evidence>
<proteinExistence type="predicted"/>
<evidence type="ECO:0000313" key="3">
    <source>
        <dbReference type="Proteomes" id="UP001626537"/>
    </source>
</evidence>
<name>A0ABZ0I444_9GAMM</name>
<feature type="transmembrane region" description="Helical" evidence="1">
    <location>
        <begin position="17"/>
        <end position="37"/>
    </location>
</feature>
<keyword evidence="3" id="KW-1185">Reference proteome</keyword>
<reference evidence="2 3" key="1">
    <citation type="submission" date="2023-10" db="EMBL/GenBank/DDBJ databases">
        <title>Two novel species belonging to the OM43/NOR5 clade.</title>
        <authorList>
            <person name="Park M."/>
        </authorList>
    </citation>
    <scope>NUCLEOTIDE SEQUENCE [LARGE SCALE GENOMIC DNA]</scope>
    <source>
        <strain evidence="2 3">IMCC43200</strain>
    </source>
</reference>
<feature type="transmembrane region" description="Helical" evidence="1">
    <location>
        <begin position="49"/>
        <end position="74"/>
    </location>
</feature>
<dbReference type="RefSeq" id="WP_407348452.1">
    <property type="nucleotide sequence ID" value="NZ_CP136864.1"/>
</dbReference>
<keyword evidence="1" id="KW-1133">Transmembrane helix</keyword>
<gene>
    <name evidence="2" type="ORF">R0135_01265</name>
</gene>
<dbReference type="Proteomes" id="UP001626537">
    <property type="component" value="Chromosome"/>
</dbReference>
<dbReference type="EMBL" id="CP136864">
    <property type="protein sequence ID" value="WOJ93812.1"/>
    <property type="molecule type" value="Genomic_DNA"/>
</dbReference>
<organism evidence="2 3">
    <name type="scientific">Congregibacter variabilis</name>
    <dbReference type="NCBI Taxonomy" id="3081200"/>
    <lineage>
        <taxon>Bacteria</taxon>
        <taxon>Pseudomonadati</taxon>
        <taxon>Pseudomonadota</taxon>
        <taxon>Gammaproteobacteria</taxon>
        <taxon>Cellvibrionales</taxon>
        <taxon>Halieaceae</taxon>
        <taxon>Congregibacter</taxon>
    </lineage>
</organism>
<evidence type="ECO:0000256" key="1">
    <source>
        <dbReference type="SAM" id="Phobius"/>
    </source>
</evidence>
<accession>A0ABZ0I444</accession>
<sequence length="122" mass="13226">MTEAALIESLAMYQGLFMGWLSLYFTALTAYLVTAYIAGSKLTTVQTAFISAGFLVLTSLFALGAYGTGIHVVVFADEMKALNASRKSAASFPVIYTTIVLLICGILGSPKFMWDVRHPRTE</sequence>
<keyword evidence="1" id="KW-0812">Transmembrane</keyword>
<keyword evidence="1" id="KW-0472">Membrane</keyword>